<evidence type="ECO:0000313" key="2">
    <source>
        <dbReference type="Proteomes" id="UP000694412"/>
    </source>
</evidence>
<keyword evidence="2" id="KW-1185">Reference proteome</keyword>
<reference evidence="1" key="1">
    <citation type="submission" date="2015-11" db="EMBL/GenBank/DDBJ databases">
        <authorList>
            <consortium name="International Coturnix japonica Genome Analysis Consortium"/>
            <person name="Warren W."/>
            <person name="Burt D.W."/>
            <person name="Antin P.B."/>
            <person name="Lanford R."/>
            <person name="Gros J."/>
            <person name="Wilson R.K."/>
        </authorList>
    </citation>
    <scope>NUCLEOTIDE SEQUENCE [LARGE SCALE GENOMIC DNA]</scope>
</reference>
<sequence length="54" mass="5964">MSAQAQMRALLDQLMGTARDGSVYLCLPTSICKGVAEKPHVHRAVSHNRFLKLL</sequence>
<accession>A0A8C2U2X9</accession>
<evidence type="ECO:0008006" key="3">
    <source>
        <dbReference type="Google" id="ProtNLM"/>
    </source>
</evidence>
<dbReference type="Ensembl" id="ENSCJPT00005028108.1">
    <property type="protein sequence ID" value="ENSCJPP00005020378.1"/>
    <property type="gene ID" value="ENSCJPG00005016429.1"/>
</dbReference>
<dbReference type="Proteomes" id="UP000694412">
    <property type="component" value="Chromosome 14"/>
</dbReference>
<proteinExistence type="predicted"/>
<organism evidence="1 2">
    <name type="scientific">Coturnix japonica</name>
    <name type="common">Japanese quail</name>
    <name type="synonym">Coturnix coturnix japonica</name>
    <dbReference type="NCBI Taxonomy" id="93934"/>
    <lineage>
        <taxon>Eukaryota</taxon>
        <taxon>Metazoa</taxon>
        <taxon>Chordata</taxon>
        <taxon>Craniata</taxon>
        <taxon>Vertebrata</taxon>
        <taxon>Euteleostomi</taxon>
        <taxon>Archelosauria</taxon>
        <taxon>Archosauria</taxon>
        <taxon>Dinosauria</taxon>
        <taxon>Saurischia</taxon>
        <taxon>Theropoda</taxon>
        <taxon>Coelurosauria</taxon>
        <taxon>Aves</taxon>
        <taxon>Neognathae</taxon>
        <taxon>Galloanserae</taxon>
        <taxon>Galliformes</taxon>
        <taxon>Phasianidae</taxon>
        <taxon>Perdicinae</taxon>
        <taxon>Coturnix</taxon>
    </lineage>
</organism>
<evidence type="ECO:0000313" key="1">
    <source>
        <dbReference type="Ensembl" id="ENSCJPP00005020378.1"/>
    </source>
</evidence>
<dbReference type="AlphaFoldDB" id="A0A8C2U2X9"/>
<dbReference type="GeneTree" id="ENSGT01020000230627"/>
<reference evidence="1" key="3">
    <citation type="submission" date="2025-09" db="UniProtKB">
        <authorList>
            <consortium name="Ensembl"/>
        </authorList>
    </citation>
    <scope>IDENTIFICATION</scope>
</reference>
<reference evidence="1" key="2">
    <citation type="submission" date="2025-08" db="UniProtKB">
        <authorList>
            <consortium name="Ensembl"/>
        </authorList>
    </citation>
    <scope>IDENTIFICATION</scope>
</reference>
<name>A0A8C2U2X9_COTJA</name>
<protein>
    <recommendedName>
        <fullName evidence="3">LUC7-like (S. cerevisiae)</fullName>
    </recommendedName>
</protein>